<evidence type="ECO:0000313" key="3">
    <source>
        <dbReference type="Proteomes" id="UP001168821"/>
    </source>
</evidence>
<reference evidence="2" key="1">
    <citation type="journal article" date="2023" name="G3 (Bethesda)">
        <title>Whole genome assemblies of Zophobas morio and Tenebrio molitor.</title>
        <authorList>
            <person name="Kaur S."/>
            <person name="Stinson S.A."/>
            <person name="diCenzo G.C."/>
        </authorList>
    </citation>
    <scope>NUCLEOTIDE SEQUENCE</scope>
    <source>
        <strain evidence="2">QUZm001</strain>
    </source>
</reference>
<dbReference type="EMBL" id="JALNTZ010003813">
    <property type="protein sequence ID" value="KAJ3615938.1"/>
    <property type="molecule type" value="Genomic_DNA"/>
</dbReference>
<dbReference type="AlphaFoldDB" id="A0AA38HHF7"/>
<dbReference type="NCBIfam" id="NF045726">
    <property type="entry name" value="XXplasma_LP"/>
    <property type="match status" value="1"/>
</dbReference>
<name>A0AA38HHF7_9CUCU</name>
<proteinExistence type="predicted"/>
<sequence>MKKLLGLLGAIGLVATSSATVVACGPDTTSNNDDTDTTIKGNDATVDYVKDLTFDALKSKVTEANSIDENAEGVTIEVSFYAAGSTLSLDADNNVTGADKIESGFASNLDYTYAVKTTTTTTPEADGDNVEPTTTITLMVGNIHVNPPVISPDFTDDITFKVGGSAAENAQLIGFTDNAANDGNLVVSCEEYSLGDPEEAGSEGSRT</sequence>
<evidence type="ECO:0000313" key="2">
    <source>
        <dbReference type="EMBL" id="KAJ3615938.1"/>
    </source>
</evidence>
<dbReference type="Proteomes" id="UP001168821">
    <property type="component" value="Unassembled WGS sequence"/>
</dbReference>
<gene>
    <name evidence="2" type="ORF">Zmor_012192</name>
</gene>
<keyword evidence="1" id="KW-0732">Signal</keyword>
<organism evidence="2 3">
    <name type="scientific">Zophobas morio</name>
    <dbReference type="NCBI Taxonomy" id="2755281"/>
    <lineage>
        <taxon>Eukaryota</taxon>
        <taxon>Metazoa</taxon>
        <taxon>Ecdysozoa</taxon>
        <taxon>Arthropoda</taxon>
        <taxon>Hexapoda</taxon>
        <taxon>Insecta</taxon>
        <taxon>Pterygota</taxon>
        <taxon>Neoptera</taxon>
        <taxon>Endopterygota</taxon>
        <taxon>Coleoptera</taxon>
        <taxon>Polyphaga</taxon>
        <taxon>Cucujiformia</taxon>
        <taxon>Tenebrionidae</taxon>
        <taxon>Zophobas</taxon>
    </lineage>
</organism>
<feature type="signal peptide" evidence="1">
    <location>
        <begin position="1"/>
        <end position="19"/>
    </location>
</feature>
<dbReference type="PROSITE" id="PS51257">
    <property type="entry name" value="PROKAR_LIPOPROTEIN"/>
    <property type="match status" value="1"/>
</dbReference>
<comment type="caution">
    <text evidence="2">The sequence shown here is derived from an EMBL/GenBank/DDBJ whole genome shotgun (WGS) entry which is preliminary data.</text>
</comment>
<feature type="chain" id="PRO_5041356314" evidence="1">
    <location>
        <begin position="20"/>
        <end position="207"/>
    </location>
</feature>
<dbReference type="NCBIfam" id="NF038029">
    <property type="entry name" value="LP_plasma"/>
    <property type="match status" value="1"/>
</dbReference>
<keyword evidence="3" id="KW-1185">Reference proteome</keyword>
<protein>
    <submittedName>
        <fullName evidence="2">Uncharacterized protein</fullName>
    </submittedName>
</protein>
<evidence type="ECO:0000256" key="1">
    <source>
        <dbReference type="SAM" id="SignalP"/>
    </source>
</evidence>
<accession>A0AA38HHF7</accession>
<dbReference type="InterPro" id="IPR054816">
    <property type="entry name" value="Lipoprotein_mollicutes-type_CS"/>
</dbReference>